<dbReference type="Proteomes" id="UP000029389">
    <property type="component" value="Unassembled WGS sequence"/>
</dbReference>
<dbReference type="RefSeq" id="WP_042985224.1">
    <property type="nucleotide sequence ID" value="NZ_JMQC01000012.1"/>
</dbReference>
<evidence type="ECO:0000313" key="4">
    <source>
        <dbReference type="Proteomes" id="UP000264294"/>
    </source>
</evidence>
<evidence type="ECO:0000313" key="2">
    <source>
        <dbReference type="EMBL" id="RFT64460.1"/>
    </source>
</evidence>
<comment type="caution">
    <text evidence="1">The sequence shown here is derived from an EMBL/GenBank/DDBJ whole genome shotgun (WGS) entry which is preliminary data.</text>
</comment>
<keyword evidence="4" id="KW-1185">Reference proteome</keyword>
<proteinExistence type="predicted"/>
<accession>A0A090YAE7</accession>
<evidence type="ECO:0000313" key="3">
    <source>
        <dbReference type="Proteomes" id="UP000029389"/>
    </source>
</evidence>
<dbReference type="AlphaFoldDB" id="A0A090YAE7"/>
<evidence type="ECO:0000313" key="1">
    <source>
        <dbReference type="EMBL" id="KFM94807.1"/>
    </source>
</evidence>
<reference evidence="2 4" key="2">
    <citation type="submission" date="2018-08" db="EMBL/GenBank/DDBJ databases">
        <title>Bacillus clarus sp. nov. strain PS00077A.</title>
        <authorList>
            <person name="Mendez Acevedo M."/>
            <person name="Carroll L."/>
            <person name="Mukherjee M."/>
            <person name="Wiedmann M."/>
            <person name="Kovac J."/>
        </authorList>
    </citation>
    <scope>NUCLEOTIDE SEQUENCE [LARGE SCALE GENOMIC DNA]</scope>
    <source>
        <strain evidence="2 4">PS00077A</strain>
    </source>
</reference>
<dbReference type="EMBL" id="QVOD01000034">
    <property type="protein sequence ID" value="RFT64460.1"/>
    <property type="molecule type" value="Genomic_DNA"/>
</dbReference>
<dbReference type="EMBL" id="JMQC01000012">
    <property type="protein sequence ID" value="KFM94807.1"/>
    <property type="molecule type" value="Genomic_DNA"/>
</dbReference>
<sequence length="99" mass="11474">MKFRPQANIEYIFTGYCPKEQDKEIEVCGIVILQGTEIEMINLLNENICERPFVNQVSNLTEMRACYKVGFRPYGQSMTYQKAMQLLHSRGSICMTINI</sequence>
<dbReference type="Proteomes" id="UP000264294">
    <property type="component" value="Unassembled WGS sequence"/>
</dbReference>
<name>A0A090YAE7_9BACI</name>
<protein>
    <submittedName>
        <fullName evidence="1">Uncharacterized protein</fullName>
    </submittedName>
</protein>
<organism evidence="1 3">
    <name type="scientific">Bacillus clarus</name>
    <dbReference type="NCBI Taxonomy" id="2338372"/>
    <lineage>
        <taxon>Bacteria</taxon>
        <taxon>Bacillati</taxon>
        <taxon>Bacillota</taxon>
        <taxon>Bacilli</taxon>
        <taxon>Bacillales</taxon>
        <taxon>Bacillaceae</taxon>
        <taxon>Bacillus</taxon>
        <taxon>Bacillus cereus group</taxon>
    </lineage>
</organism>
<gene>
    <name evidence="2" type="ORF">D0U04_21515</name>
    <name evidence="1" type="ORF">DJ93_5999</name>
</gene>
<reference evidence="1 3" key="1">
    <citation type="submission" date="2014-04" db="EMBL/GenBank/DDBJ databases">
        <authorList>
            <person name="Bishop-Lilly K.A."/>
            <person name="Broomall S.M."/>
            <person name="Chain P.S."/>
            <person name="Chertkov O."/>
            <person name="Coyne S.R."/>
            <person name="Daligault H.E."/>
            <person name="Davenport K.W."/>
            <person name="Erkkila T."/>
            <person name="Frey K.G."/>
            <person name="Gibbons H.S."/>
            <person name="Gu W."/>
            <person name="Jaissle J."/>
            <person name="Johnson S.L."/>
            <person name="Koroleva G.I."/>
            <person name="Ladner J.T."/>
            <person name="Lo C.-C."/>
            <person name="Minogue T.D."/>
            <person name="Munk C."/>
            <person name="Palacios G.F."/>
            <person name="Redden C.L."/>
            <person name="Rosenzweig C.N."/>
            <person name="Scholz M.B."/>
            <person name="Teshima H."/>
            <person name="Xu Y."/>
        </authorList>
    </citation>
    <scope>NUCLEOTIDE SEQUENCE [LARGE SCALE GENOMIC DNA]</scope>
    <source>
        <strain evidence="1 3">BHP</strain>
    </source>
</reference>
<dbReference type="PATRIC" id="fig|1405.8.peg.6095"/>